<keyword evidence="1" id="KW-0812">Transmembrane</keyword>
<keyword evidence="1" id="KW-0472">Membrane</keyword>
<name>B7J8M7_ACIF2</name>
<dbReference type="HOGENOM" id="CLU_1122706_0_0_6"/>
<sequence length="247" mass="27859">MDDDYQKGLHGDYMPNSYGNQEYARGEMDARIRKQNAEWIESQEASMREQMNNQSSGGYGGYGGGVQVSPQVARAIAKILLWLFLAGAVFSVIATIVMGTQQKMQMDAVAAKKAAIVAAEAAHQKKLLENRKPFHYHGYTLYSDTSPADRYLDFHITNVAGKTIWTQPAWMDDKIVSESRPMADVTAKYYLHPGQIKFVILANGANKNLYMYTVCIGHHGQITWASPYHAPYKNQWRYHPVVILPHQ</sequence>
<evidence type="ECO:0000256" key="1">
    <source>
        <dbReference type="SAM" id="Phobius"/>
    </source>
</evidence>
<dbReference type="KEGG" id="afr:AFE_1178"/>
<feature type="transmembrane region" description="Helical" evidence="1">
    <location>
        <begin position="79"/>
        <end position="98"/>
    </location>
</feature>
<keyword evidence="1" id="KW-1133">Transmembrane helix</keyword>
<proteinExistence type="predicted"/>
<dbReference type="AlphaFoldDB" id="B7J8M7"/>
<evidence type="ECO:0000313" key="2">
    <source>
        <dbReference type="EMBL" id="ACK78645.1"/>
    </source>
</evidence>
<dbReference type="EMBL" id="CP001219">
    <property type="protein sequence ID" value="ACK78645.1"/>
    <property type="molecule type" value="Genomic_DNA"/>
</dbReference>
<organism evidence="2 3">
    <name type="scientific">Acidithiobacillus ferrooxidans (strain ATCC 23270 / DSM 14882 / CIP 104768 / NCIMB 8455)</name>
    <name type="common">Ferrobacillus ferrooxidans (strain ATCC 23270)</name>
    <dbReference type="NCBI Taxonomy" id="243159"/>
    <lineage>
        <taxon>Bacteria</taxon>
        <taxon>Pseudomonadati</taxon>
        <taxon>Pseudomonadota</taxon>
        <taxon>Acidithiobacillia</taxon>
        <taxon>Acidithiobacillales</taxon>
        <taxon>Acidithiobacillaceae</taxon>
        <taxon>Acidithiobacillus</taxon>
    </lineage>
</organism>
<gene>
    <name evidence="2" type="ordered locus">AFE_1178</name>
</gene>
<protein>
    <submittedName>
        <fullName evidence="2">Uncharacterized protein</fullName>
    </submittedName>
</protein>
<keyword evidence="3" id="KW-1185">Reference proteome</keyword>
<dbReference type="Proteomes" id="UP000001362">
    <property type="component" value="Chromosome"/>
</dbReference>
<evidence type="ECO:0000313" key="3">
    <source>
        <dbReference type="Proteomes" id="UP000001362"/>
    </source>
</evidence>
<accession>B7J8M7</accession>
<reference evidence="2 3" key="1">
    <citation type="journal article" date="2008" name="BMC Genomics">
        <title>Acidithiobacillus ferrooxidans metabolism: from genome sequence to industrial applications.</title>
        <authorList>
            <person name="Valdes J."/>
            <person name="Pedroso I."/>
            <person name="Quatrini R."/>
            <person name="Dodson R.J."/>
            <person name="Tettelin H."/>
            <person name="Blake R.II."/>
            <person name="Eisen J.A."/>
            <person name="Holmes D.S."/>
        </authorList>
    </citation>
    <scope>NUCLEOTIDE SEQUENCE [LARGE SCALE GENOMIC DNA]</scope>
    <source>
        <strain evidence="3">ATCC 23270 / DSM 14882 / CIP 104768 / NCIMB 8455</strain>
    </source>
</reference>
<dbReference type="PaxDb" id="243159-AFE_1178"/>